<dbReference type="Pfam" id="PF21269">
    <property type="entry name" value="TreT_GT1"/>
    <property type="match status" value="1"/>
</dbReference>
<keyword evidence="2" id="KW-0328">Glycosyltransferase</keyword>
<organism evidence="5">
    <name type="scientific">marine sediment metagenome</name>
    <dbReference type="NCBI Taxonomy" id="412755"/>
    <lineage>
        <taxon>unclassified sequences</taxon>
        <taxon>metagenomes</taxon>
        <taxon>ecological metagenomes</taxon>
    </lineage>
</organism>
<feature type="non-terminal residue" evidence="5">
    <location>
        <position position="127"/>
    </location>
</feature>
<reference evidence="5" key="1">
    <citation type="journal article" date="2014" name="Front. Microbiol.">
        <title>High frequency of phylogenetically diverse reductive dehalogenase-homologous genes in deep subseafloor sedimentary metagenomes.</title>
        <authorList>
            <person name="Kawai M."/>
            <person name="Futagami T."/>
            <person name="Toyoda A."/>
            <person name="Takaki Y."/>
            <person name="Nishi S."/>
            <person name="Hori S."/>
            <person name="Arai W."/>
            <person name="Tsubouchi T."/>
            <person name="Morono Y."/>
            <person name="Uchiyama I."/>
            <person name="Ito T."/>
            <person name="Fujiyama A."/>
            <person name="Inagaki F."/>
            <person name="Takami H."/>
        </authorList>
    </citation>
    <scope>NUCLEOTIDE SEQUENCE</scope>
    <source>
        <strain evidence="5">Expedition CK06-06</strain>
    </source>
</reference>
<gene>
    <name evidence="5" type="ORF">S06H3_32498</name>
</gene>
<dbReference type="PANTHER" id="PTHR47779">
    <property type="entry name" value="SYNTHASE (CCG-9), PUTATIVE (AFU_ORTHOLOGUE AFUA_3G12100)-RELATED"/>
    <property type="match status" value="1"/>
</dbReference>
<sequence>MLHKISLGISDIDKYRLIETRELIDEVVSLGEELKGLRLCHINSTPFGGGVAELLVSYIPLLRALGIKADWQVIHGDHRFFTITKGLHNALQGAPFEEIKKPSTKRVYLGNNLANARELDPNYDVFV</sequence>
<dbReference type="EMBL" id="BARV01019329">
    <property type="protein sequence ID" value="GAI29761.1"/>
    <property type="molecule type" value="Genomic_DNA"/>
</dbReference>
<dbReference type="GO" id="GO:0016757">
    <property type="term" value="F:glycosyltransferase activity"/>
    <property type="evidence" value="ECO:0007669"/>
    <property type="project" value="UniProtKB-KW"/>
</dbReference>
<keyword evidence="3" id="KW-0808">Transferase</keyword>
<accession>X1NHS7</accession>
<evidence type="ECO:0000256" key="1">
    <source>
        <dbReference type="ARBA" id="ARBA00009481"/>
    </source>
</evidence>
<proteinExistence type="inferred from homology"/>
<comment type="caution">
    <text evidence="5">The sequence shown here is derived from an EMBL/GenBank/DDBJ whole genome shotgun (WGS) entry which is preliminary data.</text>
</comment>
<dbReference type="InterPro" id="IPR049438">
    <property type="entry name" value="TreT_GT1"/>
</dbReference>
<evidence type="ECO:0000313" key="5">
    <source>
        <dbReference type="EMBL" id="GAI29761.1"/>
    </source>
</evidence>
<evidence type="ECO:0000256" key="3">
    <source>
        <dbReference type="ARBA" id="ARBA00022679"/>
    </source>
</evidence>
<dbReference type="PANTHER" id="PTHR47779:SF1">
    <property type="entry name" value="SYNTHASE (CCG-9), PUTATIVE (AFU_ORTHOLOGUE AFUA_3G12100)-RELATED"/>
    <property type="match status" value="1"/>
</dbReference>
<evidence type="ECO:0000259" key="4">
    <source>
        <dbReference type="Pfam" id="PF21269"/>
    </source>
</evidence>
<protein>
    <recommendedName>
        <fullName evidence="4">Trehalose synthase N-terminal domain-containing protein</fullName>
    </recommendedName>
</protein>
<dbReference type="AlphaFoldDB" id="X1NHS7"/>
<dbReference type="InterPro" id="IPR052078">
    <property type="entry name" value="Trehalose_Metab_GTase"/>
</dbReference>
<name>X1NHS7_9ZZZZ</name>
<feature type="domain" description="Trehalose synthase N-terminal" evidence="4">
    <location>
        <begin position="41"/>
        <end position="126"/>
    </location>
</feature>
<dbReference type="Gene3D" id="3.40.50.2000">
    <property type="entry name" value="Glycogen Phosphorylase B"/>
    <property type="match status" value="1"/>
</dbReference>
<comment type="similarity">
    <text evidence="1">Belongs to the glycosyltransferase group 1 family. Glycosyltransferase 4 subfamily.</text>
</comment>
<evidence type="ECO:0000256" key="2">
    <source>
        <dbReference type="ARBA" id="ARBA00022676"/>
    </source>
</evidence>